<name>A0A1S0TWG5_LOALO</name>
<sequence>MPTTPTVTLSPNISKEGNLLPQQFRHSVTSFRRKEDDIKCAKIGEMLFTFKRRMDEENGKNPNCSKTAQSNFASMLNRPANSISNSLRSLNPDQLRLNYGNEQIQGSRRSLDHNIISERQVLQCMTPNTDSGNESGNVTLTTSCRNKILPLISDVV</sequence>
<dbReference type="EMBL" id="JH712087">
    <property type="protein sequence ID" value="EFO21009.1"/>
    <property type="molecule type" value="Genomic_DNA"/>
</dbReference>
<dbReference type="CTD" id="9944899"/>
<dbReference type="InParanoid" id="A0A1S0TWG5"/>
<reference evidence="1" key="1">
    <citation type="submission" date="2012-04" db="EMBL/GenBank/DDBJ databases">
        <title>The Genome Sequence of Loa loa.</title>
        <authorList>
            <consortium name="The Broad Institute Genome Sequencing Platform"/>
            <consortium name="Broad Institute Genome Sequencing Center for Infectious Disease"/>
            <person name="Nutman T.B."/>
            <person name="Fink D.L."/>
            <person name="Russ C."/>
            <person name="Young S."/>
            <person name="Zeng Q."/>
            <person name="Gargeya S."/>
            <person name="Alvarado L."/>
            <person name="Berlin A."/>
            <person name="Chapman S.B."/>
            <person name="Chen Z."/>
            <person name="Freedman E."/>
            <person name="Gellesch M."/>
            <person name="Goldberg J."/>
            <person name="Griggs A."/>
            <person name="Gujja S."/>
            <person name="Heilman E.R."/>
            <person name="Heiman D."/>
            <person name="Howarth C."/>
            <person name="Mehta T."/>
            <person name="Neiman D."/>
            <person name="Pearson M."/>
            <person name="Roberts A."/>
            <person name="Saif S."/>
            <person name="Shea T."/>
            <person name="Shenoy N."/>
            <person name="Sisk P."/>
            <person name="Stolte C."/>
            <person name="Sykes S."/>
            <person name="White J."/>
            <person name="Yandava C."/>
            <person name="Haas B."/>
            <person name="Henn M.R."/>
            <person name="Nusbaum C."/>
            <person name="Birren B."/>
        </authorList>
    </citation>
    <scope>NUCLEOTIDE SEQUENCE [LARGE SCALE GENOMIC DNA]</scope>
</reference>
<dbReference type="RefSeq" id="XP_003143061.1">
    <property type="nucleotide sequence ID" value="XM_003143013.1"/>
</dbReference>
<gene>
    <name evidence="1" type="ORF">LOAG_07480</name>
</gene>
<protein>
    <submittedName>
        <fullName evidence="1">Uncharacterized protein</fullName>
    </submittedName>
</protein>
<evidence type="ECO:0000313" key="1">
    <source>
        <dbReference type="EMBL" id="EFO21009.1"/>
    </source>
</evidence>
<dbReference type="AlphaFoldDB" id="A0A1S0TWG5"/>
<accession>A0A1S0TWG5</accession>
<organism evidence="1">
    <name type="scientific">Loa loa</name>
    <name type="common">Eye worm</name>
    <name type="synonym">Filaria loa</name>
    <dbReference type="NCBI Taxonomy" id="7209"/>
    <lineage>
        <taxon>Eukaryota</taxon>
        <taxon>Metazoa</taxon>
        <taxon>Ecdysozoa</taxon>
        <taxon>Nematoda</taxon>
        <taxon>Chromadorea</taxon>
        <taxon>Rhabditida</taxon>
        <taxon>Spirurina</taxon>
        <taxon>Spiruromorpha</taxon>
        <taxon>Filarioidea</taxon>
        <taxon>Onchocercidae</taxon>
        <taxon>Loa</taxon>
    </lineage>
</organism>
<dbReference type="KEGG" id="loa:LOAG_07480"/>
<dbReference type="GeneID" id="9944899"/>
<proteinExistence type="predicted"/>